<dbReference type="EMBL" id="SBHS01000054">
    <property type="protein sequence ID" value="TWU71052.1"/>
    <property type="molecule type" value="Genomic_DNA"/>
</dbReference>
<dbReference type="Pfam" id="PF06985">
    <property type="entry name" value="HET"/>
    <property type="match status" value="1"/>
</dbReference>
<proteinExistence type="predicted"/>
<evidence type="ECO:0000313" key="4">
    <source>
        <dbReference type="Proteomes" id="UP000317257"/>
    </source>
</evidence>
<evidence type="ECO:0000313" key="3">
    <source>
        <dbReference type="EMBL" id="TWU71052.1"/>
    </source>
</evidence>
<accession>A0A5C6G035</accession>
<gene>
    <name evidence="3" type="ORF">ED733_002437</name>
</gene>
<comment type="caution">
    <text evidence="3">The sequence shown here is derived from an EMBL/GenBank/DDBJ whole genome shotgun (WGS) entry which is preliminary data.</text>
</comment>
<evidence type="ECO:0000256" key="1">
    <source>
        <dbReference type="SAM" id="Coils"/>
    </source>
</evidence>
<feature type="coiled-coil region" evidence="1">
    <location>
        <begin position="496"/>
        <end position="555"/>
    </location>
</feature>
<reference evidence="4" key="1">
    <citation type="submission" date="2018-12" db="EMBL/GenBank/DDBJ databases">
        <title>The complete genome of Metarhizium rileyi, a key fungal pathogen of Lepidoptera.</title>
        <authorList>
            <person name="Binneck E."/>
            <person name="Lastra C.C.L."/>
            <person name="Sosa-Gomez D.R."/>
        </authorList>
    </citation>
    <scope>NUCLEOTIDE SEQUENCE [LARGE SCALE GENOMIC DNA]</scope>
    <source>
        <strain evidence="4">Cep018-CH2</strain>
    </source>
</reference>
<protein>
    <recommendedName>
        <fullName evidence="2">Heterokaryon incompatibility domain-containing protein</fullName>
    </recommendedName>
</protein>
<evidence type="ECO:0000259" key="2">
    <source>
        <dbReference type="Pfam" id="PF06985"/>
    </source>
</evidence>
<feature type="domain" description="Heterokaryon incompatibility" evidence="2">
    <location>
        <begin position="191"/>
        <end position="343"/>
    </location>
</feature>
<organism evidence="3 4">
    <name type="scientific">Metarhizium rileyi (strain RCEF 4871)</name>
    <name type="common">Nomuraea rileyi</name>
    <dbReference type="NCBI Taxonomy" id="1649241"/>
    <lineage>
        <taxon>Eukaryota</taxon>
        <taxon>Fungi</taxon>
        <taxon>Dikarya</taxon>
        <taxon>Ascomycota</taxon>
        <taxon>Pezizomycotina</taxon>
        <taxon>Sordariomycetes</taxon>
        <taxon>Hypocreomycetidae</taxon>
        <taxon>Hypocreales</taxon>
        <taxon>Clavicipitaceae</taxon>
        <taxon>Metarhizium</taxon>
    </lineage>
</organism>
<sequence>MTARRGMLSDIPDFSIFNGAARCTTNHKPGLKQDELVGGFMVSTWKLSASAKRGCPWCAIFWEAFKRSVGTGKPSGQDFVHWRYDGESFFEPWCSARASLGQAEFKIQIYTDDLPGATTVHGHFPFKNYLNGQTDTEQTMSQIDYWRQQCSTNHTQCSPLASWVNLPTRLVDVSSLADIRLVETSGQQGQYVCLTHRWGDQEMPVKTTSDTLDQLQQGIPLELLPPTFRDAALVTRRMGSQYLWIDSLCIIQDDPDDWERESAQMASTYKNATLTIAAAWASGPKDGLFQTVPSVVVDSRDLELSKHNLPFSVMVRRKLRYNVGHLRQDEEHGILDRLWVLQERLLSPRIVYFGFNEVAWECLAGSACECEPMLASYTATDYSSQWPSNPKAVYSLSTSTGHNGPVYGQSPELWHHIVNAYTGLNFTARKDKFPALAGLGSDIASMRPGEEYLAGLWRSTFMIDLLWRKGTRGDWQTTASEKHYDLNDVFVSSAEVHTASNNNRSAQQERRDQEMRLQCLEKLAPSWSWASVDMQVEYEKELSALDMELVEAEMAQLLTAVCSHRYGMGMLQDPMTASVIIRGKIAAVEARPAEALPGEIMLHKDDHMMAFSADNPGRVNTGCILYCLLIASGRVKTQMAMGRVYGLVLAEVDQGSGNMIFQRVGMFRETFTYGKEWCVFDGITEKVDVLIV</sequence>
<dbReference type="Proteomes" id="UP000317257">
    <property type="component" value="Unassembled WGS sequence"/>
</dbReference>
<keyword evidence="1" id="KW-0175">Coiled coil</keyword>
<dbReference type="InterPro" id="IPR010730">
    <property type="entry name" value="HET"/>
</dbReference>
<name>A0A5C6G035_METRR</name>
<dbReference type="PANTHER" id="PTHR33112">
    <property type="entry name" value="DOMAIN PROTEIN, PUTATIVE-RELATED"/>
    <property type="match status" value="1"/>
</dbReference>
<dbReference type="PANTHER" id="PTHR33112:SF16">
    <property type="entry name" value="HETEROKARYON INCOMPATIBILITY DOMAIN-CONTAINING PROTEIN"/>
    <property type="match status" value="1"/>
</dbReference>
<dbReference type="AlphaFoldDB" id="A0A5C6G035"/>